<dbReference type="InterPro" id="IPR005835">
    <property type="entry name" value="NTP_transferase_dom"/>
</dbReference>
<dbReference type="EMBL" id="CP010777">
    <property type="protein sequence ID" value="AKQ45471.1"/>
    <property type="molecule type" value="Genomic_DNA"/>
</dbReference>
<keyword evidence="5" id="KW-0548">Nucleotidyltransferase</keyword>
<dbReference type="Proteomes" id="UP000036458">
    <property type="component" value="Chromosome"/>
</dbReference>
<comment type="similarity">
    <text evidence="1">Belongs to the UDPGP type 2 family.</text>
</comment>
<sequence length="318" mass="34994">MKIRKAVITAAARGERLYPVADTVQKAMLPVVDLDGFAKPVIQIIAEEAFSSGIEEIGVVCAPGDGPRYLEAFASLRNNLLSSFKNTDWAQREAEKVDQLRQRLHFIEQSEPLGYGHAVYCARGFVGEEPFLLMLGDHLYVSEVRDQSCAAQLIALAVQEGCAVSAVNPTVEHQIHRYGTLTGKHMPNQRGVFQIDKIIEKPSLSTAELELQTPGLRSGYYLCFFGMHVLTPAVFQILQNQLEAGSQNTQLTPALQELATTEKYLALEVKGNRYDLSKKLGLLQAQIALGLAGQAHDETLTSMVDLLAEANQRKQSRA</sequence>
<comment type="catalytic activity">
    <reaction evidence="9">
        <text>alpha-D-glucose 1-phosphate + UTP + H(+) = UDP-alpha-D-glucose + diphosphate</text>
        <dbReference type="Rhea" id="RHEA:19889"/>
        <dbReference type="ChEBI" id="CHEBI:15378"/>
        <dbReference type="ChEBI" id="CHEBI:33019"/>
        <dbReference type="ChEBI" id="CHEBI:46398"/>
        <dbReference type="ChEBI" id="CHEBI:58601"/>
        <dbReference type="ChEBI" id="CHEBI:58885"/>
        <dbReference type="EC" id="2.7.7.9"/>
    </reaction>
</comment>
<dbReference type="OrthoDB" id="9813880at2"/>
<keyword evidence="4 11" id="KW-0808">Transferase</keyword>
<accession>A0A0H4W4W4</accession>
<proteinExistence type="inferred from homology"/>
<dbReference type="Pfam" id="PF00483">
    <property type="entry name" value="NTP_transferase"/>
    <property type="match status" value="1"/>
</dbReference>
<dbReference type="EC" id="2.7.7.9" evidence="2"/>
<evidence type="ECO:0000256" key="1">
    <source>
        <dbReference type="ARBA" id="ARBA00006890"/>
    </source>
</evidence>
<evidence type="ECO:0000256" key="7">
    <source>
        <dbReference type="ARBA" id="ARBA00031959"/>
    </source>
</evidence>
<evidence type="ECO:0000256" key="8">
    <source>
        <dbReference type="ARBA" id="ARBA00032341"/>
    </source>
</evidence>
<evidence type="ECO:0000256" key="5">
    <source>
        <dbReference type="ARBA" id="ARBA00022695"/>
    </source>
</evidence>
<dbReference type="SUPFAM" id="SSF53448">
    <property type="entry name" value="Nucleotide-diphospho-sugar transferases"/>
    <property type="match status" value="1"/>
</dbReference>
<keyword evidence="12" id="KW-1185">Reference proteome</keyword>
<evidence type="ECO:0000256" key="9">
    <source>
        <dbReference type="ARBA" id="ARBA00048128"/>
    </source>
</evidence>
<name>A0A0H4W4W4_9BACT</name>
<dbReference type="InterPro" id="IPR029044">
    <property type="entry name" value="Nucleotide-diphossugar_trans"/>
</dbReference>
<dbReference type="AlphaFoldDB" id="A0A0H4W4W4"/>
<evidence type="ECO:0000313" key="12">
    <source>
        <dbReference type="Proteomes" id="UP000036458"/>
    </source>
</evidence>
<evidence type="ECO:0000256" key="6">
    <source>
        <dbReference type="ARBA" id="ARBA00031455"/>
    </source>
</evidence>
<dbReference type="Gene3D" id="3.90.550.10">
    <property type="entry name" value="Spore Coat Polysaccharide Biosynthesis Protein SpsA, Chain A"/>
    <property type="match status" value="1"/>
</dbReference>
<organism evidence="11 12">
    <name type="scientific">Rufibacter radiotolerans</name>
    <dbReference type="NCBI Taxonomy" id="1379910"/>
    <lineage>
        <taxon>Bacteria</taxon>
        <taxon>Pseudomonadati</taxon>
        <taxon>Bacteroidota</taxon>
        <taxon>Cytophagia</taxon>
        <taxon>Cytophagales</taxon>
        <taxon>Hymenobacteraceae</taxon>
        <taxon>Rufibacter</taxon>
    </lineage>
</organism>
<evidence type="ECO:0000256" key="4">
    <source>
        <dbReference type="ARBA" id="ARBA00022679"/>
    </source>
</evidence>
<evidence type="ECO:0000313" key="11">
    <source>
        <dbReference type="EMBL" id="AKQ45471.1"/>
    </source>
</evidence>
<evidence type="ECO:0000256" key="2">
    <source>
        <dbReference type="ARBA" id="ARBA00012415"/>
    </source>
</evidence>
<dbReference type="GO" id="GO:0003983">
    <property type="term" value="F:UTP:glucose-1-phosphate uridylyltransferase activity"/>
    <property type="evidence" value="ECO:0007669"/>
    <property type="project" value="UniProtKB-EC"/>
</dbReference>
<reference evidence="11 12" key="1">
    <citation type="submission" date="2015-01" db="EMBL/GenBank/DDBJ databases">
        <title>Rufibacter sp./DG31D/ whole genome sequencing.</title>
        <authorList>
            <person name="Kim M.K."/>
            <person name="Srinivasan S."/>
            <person name="Lee J.-J."/>
        </authorList>
    </citation>
    <scope>NUCLEOTIDE SEQUENCE [LARGE SCALE GENOMIC DNA]</scope>
    <source>
        <strain evidence="11 12">DG31D</strain>
    </source>
</reference>
<evidence type="ECO:0000259" key="10">
    <source>
        <dbReference type="Pfam" id="PF00483"/>
    </source>
</evidence>
<dbReference type="STRING" id="1379910.TH63_07170"/>
<dbReference type="PANTHER" id="PTHR43197">
    <property type="entry name" value="UTP--GLUCOSE-1-PHOSPHATE URIDYLYLTRANSFERASE"/>
    <property type="match status" value="1"/>
</dbReference>
<feature type="domain" description="Nucleotidyl transferase" evidence="10">
    <location>
        <begin position="5"/>
        <end position="271"/>
    </location>
</feature>
<dbReference type="RefSeq" id="WP_048920349.1">
    <property type="nucleotide sequence ID" value="NZ_CP010777.1"/>
</dbReference>
<dbReference type="KEGG" id="ruf:TH63_07170"/>
<dbReference type="PATRIC" id="fig|1379910.4.peg.1570"/>
<dbReference type="InterPro" id="IPR005771">
    <property type="entry name" value="GalU_uridylyltTrfase_bac/arc"/>
</dbReference>
<protein>
    <recommendedName>
        <fullName evidence="3">UTP--glucose-1-phosphate uridylyltransferase</fullName>
        <ecNumber evidence="2">2.7.7.9</ecNumber>
    </recommendedName>
    <alternativeName>
        <fullName evidence="6">Alpha-D-glucosyl-1-phosphate uridylyltransferase</fullName>
    </alternativeName>
    <alternativeName>
        <fullName evidence="7">UDP-glucose pyrophosphorylase</fullName>
    </alternativeName>
    <alternativeName>
        <fullName evidence="8">Uridine diphosphoglucose pyrophosphorylase</fullName>
    </alternativeName>
</protein>
<dbReference type="PANTHER" id="PTHR43197:SF1">
    <property type="entry name" value="UTP--GLUCOSE-1-PHOSPHATE URIDYLYLTRANSFERASE"/>
    <property type="match status" value="1"/>
</dbReference>
<evidence type="ECO:0000256" key="3">
    <source>
        <dbReference type="ARBA" id="ARBA00019048"/>
    </source>
</evidence>
<gene>
    <name evidence="11" type="ORF">TH63_07170</name>
</gene>
<dbReference type="GO" id="GO:0006011">
    <property type="term" value="P:UDP-alpha-D-glucose metabolic process"/>
    <property type="evidence" value="ECO:0007669"/>
    <property type="project" value="InterPro"/>
</dbReference>